<dbReference type="OrthoDB" id="571684at2"/>
<dbReference type="RefSeq" id="WP_073259868.1">
    <property type="nucleotide sequence ID" value="NZ_FRCS01000007.1"/>
</dbReference>
<evidence type="ECO:0000313" key="3">
    <source>
        <dbReference type="EMBL" id="SHN74274.1"/>
    </source>
</evidence>
<dbReference type="AlphaFoldDB" id="A0A1M7TU57"/>
<dbReference type="PIRSF" id="PIRSF016578">
    <property type="entry name" value="HsaA"/>
    <property type="match status" value="1"/>
</dbReference>
<dbReference type="InterPro" id="IPR036250">
    <property type="entry name" value="AcylCo_DH-like_C"/>
</dbReference>
<proteinExistence type="predicted"/>
<dbReference type="Gene3D" id="2.40.110.10">
    <property type="entry name" value="Butyryl-CoA Dehydrogenase, subunit A, domain 2"/>
    <property type="match status" value="1"/>
</dbReference>
<evidence type="ECO:0000259" key="2">
    <source>
        <dbReference type="Pfam" id="PF08028"/>
    </source>
</evidence>
<sequence length="410" mass="44016">MTSTFLAPPTADSARLHEAFAPVFERIAKDSADRENGRTLVHEQVRWLVDAGFGTLRIPVDRGGLGASLQQTFELLTDLGAADPNVAHVFRNHLAFVEDRLAAAVTPANEAWIARFLAGEFVGGGWTEANNGTLDNLKTVITPDGDHWQVTGAKFYATGSLYADWLDVLGKGPDDGPLTALVRVDQPGVQVVDDWVGFGQRVTGSGSATYDHARIETDNVIPYADRAPYLGHFYQEAMLAALAGIAAAAHRDGIEALKARKRTYRHAVTGSITDDPQLLQVIGRVGALAYGARSALSASAATLDAIVSSRLTNDADAVQRQLVASNVAISQAQIVIIEHTLEAATIVFDALGASGVSEKLRLDRHWRNARTLASHNPRVYKERLLGDWFVNGRNPLQALTGASSHDASQA</sequence>
<dbReference type="STRING" id="134849.SAMN05443668_10749"/>
<dbReference type="SUPFAM" id="SSF56645">
    <property type="entry name" value="Acyl-CoA dehydrogenase NM domain-like"/>
    <property type="match status" value="1"/>
</dbReference>
<dbReference type="PANTHER" id="PTHR48083:SF19">
    <property type="entry name" value="FLAVIN-DEPENDENT MONOOXYGENASE, OXYGENASE SUBUNIT HSAA"/>
    <property type="match status" value="1"/>
</dbReference>
<dbReference type="Pfam" id="PF08028">
    <property type="entry name" value="Acyl-CoA_dh_2"/>
    <property type="match status" value="1"/>
</dbReference>
<feature type="domain" description="Acyl-CoA dehydrogenase C-terminal" evidence="2">
    <location>
        <begin position="240"/>
        <end position="375"/>
    </location>
</feature>
<keyword evidence="4" id="KW-1185">Reference proteome</keyword>
<dbReference type="EMBL" id="FRCS01000007">
    <property type="protein sequence ID" value="SHN74274.1"/>
    <property type="molecule type" value="Genomic_DNA"/>
</dbReference>
<gene>
    <name evidence="3" type="ORF">SAMN05443668_10749</name>
</gene>
<dbReference type="GO" id="GO:0033539">
    <property type="term" value="P:fatty acid beta-oxidation using acyl-CoA dehydrogenase"/>
    <property type="evidence" value="ECO:0007669"/>
    <property type="project" value="TreeGrafter"/>
</dbReference>
<dbReference type="InterPro" id="IPR037069">
    <property type="entry name" value="AcylCoA_DH/ox_N_sf"/>
</dbReference>
<dbReference type="InterPro" id="IPR013107">
    <property type="entry name" value="Acyl-CoA_DH_C"/>
</dbReference>
<dbReference type="GO" id="GO:0005737">
    <property type="term" value="C:cytoplasm"/>
    <property type="evidence" value="ECO:0007669"/>
    <property type="project" value="TreeGrafter"/>
</dbReference>
<evidence type="ECO:0000256" key="1">
    <source>
        <dbReference type="ARBA" id="ARBA00023002"/>
    </source>
</evidence>
<dbReference type="Proteomes" id="UP000184440">
    <property type="component" value="Unassembled WGS sequence"/>
</dbReference>
<reference evidence="3 4" key="1">
    <citation type="submission" date="2016-11" db="EMBL/GenBank/DDBJ databases">
        <authorList>
            <person name="Jaros S."/>
            <person name="Januszkiewicz K."/>
            <person name="Wedrychowicz H."/>
        </authorList>
    </citation>
    <scope>NUCLEOTIDE SEQUENCE [LARGE SCALE GENOMIC DNA]</scope>
    <source>
        <strain evidence="3 4">DSM 46144</strain>
    </source>
</reference>
<dbReference type="InterPro" id="IPR046373">
    <property type="entry name" value="Acyl-CoA_Oxase/DH_mid-dom_sf"/>
</dbReference>
<dbReference type="SUPFAM" id="SSF47203">
    <property type="entry name" value="Acyl-CoA dehydrogenase C-terminal domain-like"/>
    <property type="match status" value="1"/>
</dbReference>
<keyword evidence="1" id="KW-0560">Oxidoreductase</keyword>
<accession>A0A1M7TU57</accession>
<dbReference type="Gene3D" id="1.10.540.10">
    <property type="entry name" value="Acyl-CoA dehydrogenase/oxidase, N-terminal domain"/>
    <property type="match status" value="1"/>
</dbReference>
<dbReference type="PANTHER" id="PTHR48083">
    <property type="entry name" value="MEDIUM-CHAIN SPECIFIC ACYL-COA DEHYDROGENASE, MITOCHONDRIAL-RELATED"/>
    <property type="match status" value="1"/>
</dbReference>
<dbReference type="GO" id="GO:0050660">
    <property type="term" value="F:flavin adenine dinucleotide binding"/>
    <property type="evidence" value="ECO:0007669"/>
    <property type="project" value="InterPro"/>
</dbReference>
<dbReference type="Gene3D" id="1.20.140.10">
    <property type="entry name" value="Butyryl-CoA Dehydrogenase, subunit A, domain 3"/>
    <property type="match status" value="1"/>
</dbReference>
<dbReference type="GO" id="GO:0003995">
    <property type="term" value="F:acyl-CoA dehydrogenase activity"/>
    <property type="evidence" value="ECO:0007669"/>
    <property type="project" value="TreeGrafter"/>
</dbReference>
<name>A0A1M7TU57_9ACTN</name>
<organism evidence="3 4">
    <name type="scientific">Cryptosporangium aurantiacum</name>
    <dbReference type="NCBI Taxonomy" id="134849"/>
    <lineage>
        <taxon>Bacteria</taxon>
        <taxon>Bacillati</taxon>
        <taxon>Actinomycetota</taxon>
        <taxon>Actinomycetes</taxon>
        <taxon>Cryptosporangiales</taxon>
        <taxon>Cryptosporangiaceae</taxon>
        <taxon>Cryptosporangium</taxon>
    </lineage>
</organism>
<dbReference type="InterPro" id="IPR009100">
    <property type="entry name" value="AcylCoA_DH/oxidase_NM_dom_sf"/>
</dbReference>
<dbReference type="InterPro" id="IPR050741">
    <property type="entry name" value="Acyl-CoA_dehydrogenase"/>
</dbReference>
<protein>
    <submittedName>
        <fullName evidence="3">Acyl-CoA dehydrogenase</fullName>
    </submittedName>
</protein>
<evidence type="ECO:0000313" key="4">
    <source>
        <dbReference type="Proteomes" id="UP000184440"/>
    </source>
</evidence>
<dbReference type="GO" id="GO:0016712">
    <property type="term" value="F:oxidoreductase activity, acting on paired donors, with incorporation or reduction of molecular oxygen, reduced flavin or flavoprotein as one donor, and incorporation of one atom of oxygen"/>
    <property type="evidence" value="ECO:0007669"/>
    <property type="project" value="TreeGrafter"/>
</dbReference>